<dbReference type="CDD" id="cd03450">
    <property type="entry name" value="NodN"/>
    <property type="match status" value="1"/>
</dbReference>
<dbReference type="PANTHER" id="PTHR42993">
    <property type="entry name" value="MAOC-LIKE DEHYDRATASE DOMAIN-CONTAINING PROTEIN"/>
    <property type="match status" value="1"/>
</dbReference>
<organism evidence="2 3">
    <name type="scientific">Vannielia litorea</name>
    <dbReference type="NCBI Taxonomy" id="1217970"/>
    <lineage>
        <taxon>Bacteria</taxon>
        <taxon>Pseudomonadati</taxon>
        <taxon>Pseudomonadota</taxon>
        <taxon>Alphaproteobacteria</taxon>
        <taxon>Rhodobacterales</taxon>
        <taxon>Paracoccaceae</taxon>
        <taxon>Vannielia</taxon>
    </lineage>
</organism>
<evidence type="ECO:0000259" key="1">
    <source>
        <dbReference type="Pfam" id="PF01575"/>
    </source>
</evidence>
<dbReference type="AlphaFoldDB" id="A0A1N6FWX8"/>
<dbReference type="InterPro" id="IPR039375">
    <property type="entry name" value="NodN-like"/>
</dbReference>
<dbReference type="OrthoDB" id="9801735at2"/>
<dbReference type="Gene3D" id="3.10.129.10">
    <property type="entry name" value="Hotdog Thioesterase"/>
    <property type="match status" value="1"/>
</dbReference>
<dbReference type="SUPFAM" id="SSF54637">
    <property type="entry name" value="Thioesterase/thiol ester dehydrase-isomerase"/>
    <property type="match status" value="1"/>
</dbReference>
<evidence type="ECO:0000313" key="3">
    <source>
        <dbReference type="Proteomes" id="UP000184932"/>
    </source>
</evidence>
<accession>A0A1N6FWX8</accession>
<proteinExistence type="predicted"/>
<evidence type="ECO:0000313" key="2">
    <source>
        <dbReference type="EMBL" id="SIN99712.1"/>
    </source>
</evidence>
<protein>
    <submittedName>
        <fullName evidence="2">Acyl dehydratase</fullName>
    </submittedName>
</protein>
<gene>
    <name evidence="2" type="ORF">SAMN05444002_2023</name>
</gene>
<reference evidence="3" key="1">
    <citation type="submission" date="2016-11" db="EMBL/GenBank/DDBJ databases">
        <authorList>
            <person name="Varghese N."/>
            <person name="Submissions S."/>
        </authorList>
    </citation>
    <scope>NUCLEOTIDE SEQUENCE [LARGE SCALE GENOMIC DNA]</scope>
    <source>
        <strain evidence="3">DSM 29440</strain>
    </source>
</reference>
<dbReference type="InterPro" id="IPR029069">
    <property type="entry name" value="HotDog_dom_sf"/>
</dbReference>
<dbReference type="InterPro" id="IPR002539">
    <property type="entry name" value="MaoC-like_dom"/>
</dbReference>
<dbReference type="PANTHER" id="PTHR42993:SF1">
    <property type="entry name" value="MAOC-LIKE DEHYDRATASE DOMAIN-CONTAINING PROTEIN"/>
    <property type="match status" value="1"/>
</dbReference>
<dbReference type="STRING" id="1217970.SAMN05444002_2023"/>
<dbReference type="RefSeq" id="WP_074256096.1">
    <property type="nucleotide sequence ID" value="NZ_FSRL01000001.1"/>
</dbReference>
<name>A0A1N6FWX8_9RHOB</name>
<feature type="domain" description="MaoC-like" evidence="1">
    <location>
        <begin position="8"/>
        <end position="118"/>
    </location>
</feature>
<keyword evidence="3" id="KW-1185">Reference proteome</keyword>
<dbReference type="EMBL" id="FSRL01000001">
    <property type="protein sequence ID" value="SIN99712.1"/>
    <property type="molecule type" value="Genomic_DNA"/>
</dbReference>
<dbReference type="Proteomes" id="UP000184932">
    <property type="component" value="Unassembled WGS sequence"/>
</dbReference>
<sequence length="152" mass="16691">MTLDELKTRAGEELGVSRWFTIDQPLIDAFAELTGDHQFIHTDPARAAQTPFGSTIAHGFLTLSMLSAMAQDAQPRLDPAGMGVNYGFDRIRFLAPVPSGARIRARFTLAEVRELPNRVVALAWDATVEAEGAARPVLAARWLLRRYTDVAA</sequence>
<dbReference type="Pfam" id="PF01575">
    <property type="entry name" value="MaoC_dehydratas"/>
    <property type="match status" value="1"/>
</dbReference>